<dbReference type="InterPro" id="IPR044624">
    <property type="entry name" value="Mbb1-like"/>
</dbReference>
<gene>
    <name evidence="1" type="ORF">CEUSTIGMA_g12421.t1</name>
</gene>
<organism evidence="1 2">
    <name type="scientific">Chlamydomonas eustigma</name>
    <dbReference type="NCBI Taxonomy" id="1157962"/>
    <lineage>
        <taxon>Eukaryota</taxon>
        <taxon>Viridiplantae</taxon>
        <taxon>Chlorophyta</taxon>
        <taxon>core chlorophytes</taxon>
        <taxon>Chlorophyceae</taxon>
        <taxon>CS clade</taxon>
        <taxon>Chlamydomonadales</taxon>
        <taxon>Chlamydomonadaceae</taxon>
        <taxon>Chlamydomonas</taxon>
    </lineage>
</organism>
<dbReference type="AlphaFoldDB" id="A0A250XQC4"/>
<dbReference type="EMBL" id="BEGY01000144">
    <property type="protein sequence ID" value="GAX85000.1"/>
    <property type="molecule type" value="Genomic_DNA"/>
</dbReference>
<keyword evidence="2" id="KW-1185">Reference proteome</keyword>
<comment type="caution">
    <text evidence="1">The sequence shown here is derived from an EMBL/GenBank/DDBJ whole genome shotgun (WGS) entry which is preliminary data.</text>
</comment>
<dbReference type="GO" id="GO:0003729">
    <property type="term" value="F:mRNA binding"/>
    <property type="evidence" value="ECO:0007669"/>
    <property type="project" value="InterPro"/>
</dbReference>
<dbReference type="OrthoDB" id="513552at2759"/>
<evidence type="ECO:0000313" key="2">
    <source>
        <dbReference type="Proteomes" id="UP000232323"/>
    </source>
</evidence>
<sequence>MLSSSTRGFLNHKSPSLRARGAKLEISGKTLLNAQNELHSGLYQVALQYARVNDYDAARTNFRHLTASYPAACKCWVSWAQMEKRVGDTNSLDRCREVLQRGLELNKQSACIMQAWGLLELQQGNFLPALKMLERAAMMHPNCSPVLKWEQVATARKTVSSKKSRASA</sequence>
<proteinExistence type="predicted"/>
<dbReference type="PANTHER" id="PTHR44917">
    <property type="entry name" value="PROTEIN HIGH CHLOROPHYLL FLUORESCENT 107"/>
    <property type="match status" value="1"/>
</dbReference>
<reference evidence="1 2" key="1">
    <citation type="submission" date="2017-08" db="EMBL/GenBank/DDBJ databases">
        <title>Acidophilic green algal genome provides insights into adaptation to an acidic environment.</title>
        <authorList>
            <person name="Hirooka S."/>
            <person name="Hirose Y."/>
            <person name="Kanesaki Y."/>
            <person name="Higuchi S."/>
            <person name="Fujiwara T."/>
            <person name="Onuma R."/>
            <person name="Era A."/>
            <person name="Ohbayashi R."/>
            <person name="Uzuka A."/>
            <person name="Nozaki H."/>
            <person name="Yoshikawa H."/>
            <person name="Miyagishima S.Y."/>
        </authorList>
    </citation>
    <scope>NUCLEOTIDE SEQUENCE [LARGE SCALE GENOMIC DNA]</scope>
    <source>
        <strain evidence="1 2">NIES-2499</strain>
    </source>
</reference>
<dbReference type="SUPFAM" id="SSF48452">
    <property type="entry name" value="TPR-like"/>
    <property type="match status" value="1"/>
</dbReference>
<dbReference type="InterPro" id="IPR011990">
    <property type="entry name" value="TPR-like_helical_dom_sf"/>
</dbReference>
<evidence type="ECO:0000313" key="1">
    <source>
        <dbReference type="EMBL" id="GAX85000.1"/>
    </source>
</evidence>
<dbReference type="GO" id="GO:0006397">
    <property type="term" value="P:mRNA processing"/>
    <property type="evidence" value="ECO:0007669"/>
    <property type="project" value="InterPro"/>
</dbReference>
<dbReference type="Proteomes" id="UP000232323">
    <property type="component" value="Unassembled WGS sequence"/>
</dbReference>
<accession>A0A250XQC4</accession>
<dbReference type="PANTHER" id="PTHR44917:SF1">
    <property type="entry name" value="PROTEIN HIGH CHLOROPHYLL FLUORESCENT 107"/>
    <property type="match status" value="1"/>
</dbReference>
<name>A0A250XQC4_9CHLO</name>
<protein>
    <submittedName>
        <fullName evidence="1">Uncharacterized protein</fullName>
    </submittedName>
</protein>
<dbReference type="Gene3D" id="1.25.40.10">
    <property type="entry name" value="Tetratricopeptide repeat domain"/>
    <property type="match status" value="1"/>
</dbReference>